<feature type="transmembrane region" description="Helical" evidence="10">
    <location>
        <begin position="122"/>
        <end position="142"/>
    </location>
</feature>
<geneLocation type="mitochondrion" evidence="12"/>
<evidence type="ECO:0000256" key="1">
    <source>
        <dbReference type="ARBA" id="ARBA00004651"/>
    </source>
</evidence>
<evidence type="ECO:0000256" key="4">
    <source>
        <dbReference type="ARBA" id="ARBA00021006"/>
    </source>
</evidence>
<dbReference type="InterPro" id="IPR050586">
    <property type="entry name" value="CPA3_Na-H_Antiporter_D"/>
</dbReference>
<dbReference type="GO" id="GO:0005886">
    <property type="term" value="C:plasma membrane"/>
    <property type="evidence" value="ECO:0007669"/>
    <property type="project" value="UniProtKB-SubCell"/>
</dbReference>
<dbReference type="PANTHER" id="PTHR42703:SF1">
    <property type="entry name" value="NA(+)_H(+) ANTIPORTER SUBUNIT D1"/>
    <property type="match status" value="1"/>
</dbReference>
<accession>A0A343QZ15</accession>
<gene>
    <name evidence="12" type="primary">nad4</name>
</gene>
<feature type="transmembrane region" description="Helical" evidence="10">
    <location>
        <begin position="36"/>
        <end position="57"/>
    </location>
</feature>
<feature type="transmembrane region" description="Helical" evidence="10">
    <location>
        <begin position="64"/>
        <end position="86"/>
    </location>
</feature>
<comment type="subcellular location">
    <subcellularLocation>
        <location evidence="1">Cell membrane</location>
        <topology evidence="1">Multi-pass membrane protein</topology>
    </subcellularLocation>
    <subcellularLocation>
        <location evidence="10">Mitochondrion membrane</location>
        <topology evidence="10">Multi-pass membrane protein</topology>
    </subcellularLocation>
</comment>
<comment type="similarity">
    <text evidence="2 10">Belongs to the complex I subunit 4 family.</text>
</comment>
<feature type="transmembrane region" description="Helical" evidence="10">
    <location>
        <begin position="308"/>
        <end position="335"/>
    </location>
</feature>
<evidence type="ECO:0000256" key="8">
    <source>
        <dbReference type="ARBA" id="ARBA00023136"/>
    </source>
</evidence>
<dbReference type="AlphaFoldDB" id="A0A343QZ15"/>
<evidence type="ECO:0000256" key="9">
    <source>
        <dbReference type="ARBA" id="ARBA00049551"/>
    </source>
</evidence>
<evidence type="ECO:0000256" key="10">
    <source>
        <dbReference type="RuleBase" id="RU003297"/>
    </source>
</evidence>
<protein>
    <recommendedName>
        <fullName evidence="4 10">NADH-ubiquinone oxidoreductase chain 4</fullName>
        <ecNumber evidence="3 10">7.1.1.2</ecNumber>
    </recommendedName>
</protein>
<evidence type="ECO:0000313" key="12">
    <source>
        <dbReference type="EMBL" id="ATV95728.1"/>
    </source>
</evidence>
<dbReference type="Pfam" id="PF00361">
    <property type="entry name" value="Proton_antipo_M"/>
    <property type="match status" value="1"/>
</dbReference>
<evidence type="ECO:0000256" key="7">
    <source>
        <dbReference type="ARBA" id="ARBA00022989"/>
    </source>
</evidence>
<evidence type="ECO:0000256" key="5">
    <source>
        <dbReference type="ARBA" id="ARBA00022475"/>
    </source>
</evidence>
<feature type="transmembrane region" description="Helical" evidence="10">
    <location>
        <begin position="251"/>
        <end position="272"/>
    </location>
</feature>
<feature type="transmembrane region" description="Helical" evidence="10">
    <location>
        <begin position="92"/>
        <end position="110"/>
    </location>
</feature>
<keyword evidence="8 10" id="KW-0472">Membrane</keyword>
<feature type="transmembrane region" description="Helical" evidence="10">
    <location>
        <begin position="347"/>
        <end position="368"/>
    </location>
</feature>
<feature type="transmembrane region" description="Helical" evidence="10">
    <location>
        <begin position="7"/>
        <end position="30"/>
    </location>
</feature>
<dbReference type="EC" id="7.1.1.2" evidence="3 10"/>
<keyword evidence="10 12" id="KW-0496">Mitochondrion</keyword>
<keyword evidence="10" id="KW-0520">NAD</keyword>
<dbReference type="GO" id="GO:0008137">
    <property type="term" value="F:NADH dehydrogenase (ubiquinone) activity"/>
    <property type="evidence" value="ECO:0007669"/>
    <property type="project" value="UniProtKB-UniRule"/>
</dbReference>
<dbReference type="GO" id="GO:0031966">
    <property type="term" value="C:mitochondrial membrane"/>
    <property type="evidence" value="ECO:0007669"/>
    <property type="project" value="UniProtKB-SubCell"/>
</dbReference>
<feature type="transmembrane region" description="Helical" evidence="10">
    <location>
        <begin position="400"/>
        <end position="416"/>
    </location>
</feature>
<evidence type="ECO:0000256" key="6">
    <source>
        <dbReference type="ARBA" id="ARBA00022692"/>
    </source>
</evidence>
<proteinExistence type="inferred from homology"/>
<feature type="domain" description="NADH:quinone oxidoreductase/Mrp antiporter transmembrane" evidence="11">
    <location>
        <begin position="90"/>
        <end position="362"/>
    </location>
</feature>
<dbReference type="InterPro" id="IPR001750">
    <property type="entry name" value="ND/Mrp_TM"/>
</dbReference>
<dbReference type="InterPro" id="IPR003918">
    <property type="entry name" value="NADH_UbQ_OxRdtase"/>
</dbReference>
<keyword evidence="6 10" id="KW-0812">Transmembrane</keyword>
<feature type="transmembrane region" description="Helical" evidence="10">
    <location>
        <begin position="278"/>
        <end position="301"/>
    </location>
</feature>
<keyword evidence="7 10" id="KW-1133">Transmembrane helix</keyword>
<dbReference type="PANTHER" id="PTHR42703">
    <property type="entry name" value="NADH DEHYDROGENASE"/>
    <property type="match status" value="1"/>
</dbReference>
<comment type="function">
    <text evidence="10">Core subunit of the mitochondrial membrane respiratory chain NADH dehydrogenase (Complex I) which catalyzes electron transfer from NADH through the respiratory chain, using ubiquinone as an electron acceptor. Essential for the catalytic activity and assembly of complex I.</text>
</comment>
<organism evidence="12">
    <name type="scientific">Trichobilharzia szidati</name>
    <dbReference type="NCBI Taxonomy" id="157070"/>
    <lineage>
        <taxon>Eukaryota</taxon>
        <taxon>Metazoa</taxon>
        <taxon>Spiralia</taxon>
        <taxon>Lophotrochozoa</taxon>
        <taxon>Platyhelminthes</taxon>
        <taxon>Trematoda</taxon>
        <taxon>Digenea</taxon>
        <taxon>Strigeidida</taxon>
        <taxon>Schistosomatoidea</taxon>
        <taxon>Schistosomatidae</taxon>
        <taxon>Trichobilharzia</taxon>
    </lineage>
</organism>
<name>A0A343QZ15_9TREM</name>
<keyword evidence="10" id="KW-0830">Ubiquinone</keyword>
<evidence type="ECO:0000256" key="3">
    <source>
        <dbReference type="ARBA" id="ARBA00012944"/>
    </source>
</evidence>
<dbReference type="EMBL" id="MF136777">
    <property type="protein sequence ID" value="ATV95728.1"/>
    <property type="molecule type" value="Genomic_DNA"/>
</dbReference>
<keyword evidence="10" id="KW-0813">Transport</keyword>
<comment type="catalytic activity">
    <reaction evidence="9 10">
        <text>a ubiquinone + NADH + 5 H(+)(in) = a ubiquinol + NAD(+) + 4 H(+)(out)</text>
        <dbReference type="Rhea" id="RHEA:29091"/>
        <dbReference type="Rhea" id="RHEA-COMP:9565"/>
        <dbReference type="Rhea" id="RHEA-COMP:9566"/>
        <dbReference type="ChEBI" id="CHEBI:15378"/>
        <dbReference type="ChEBI" id="CHEBI:16389"/>
        <dbReference type="ChEBI" id="CHEBI:17976"/>
        <dbReference type="ChEBI" id="CHEBI:57540"/>
        <dbReference type="ChEBI" id="CHEBI:57945"/>
        <dbReference type="EC" id="7.1.1.2"/>
    </reaction>
</comment>
<evidence type="ECO:0000256" key="2">
    <source>
        <dbReference type="ARBA" id="ARBA00009025"/>
    </source>
</evidence>
<feature type="transmembrane region" description="Helical" evidence="10">
    <location>
        <begin position="195"/>
        <end position="215"/>
    </location>
</feature>
<sequence>MWGFISFGSWVLIGGGVGLIFGFITVLSLYTMDSTGVGYIIGDYFLLDSCGMILGLLTLLLWVVLWMMGVGSFFISLSAFAAMVSYVSVNSLVFWFFYELSIISALLLLVKDSPYPERYCASWYFGGYIMLSGVPLLLSILILSLMEGTSSFMSWEISSDNILFWLICLMFMTKVPVPPFHVWLPLVHAEASSPVSVILSGYIMKLGVLGLLRLGGGVLNSDMLVEIIIWLCIFGLLFILSSYLECDAKRWLAMLSLFHILVAILLLGFGVYTYDLVSLLYCFGHGVAAASAFIIIWWGYSYTGSRDWYLLSCVLGGVLGIQLLVGFMFLCVAGFPPTTQFVSELLVVFSLSSIFDYIMLFVICFFIFGGSLLVFVILGMSIVSNGVVGSVFYFGLDKCLMGVLMMSVFGFLLIFLL</sequence>
<keyword evidence="5" id="KW-1003">Cell membrane</keyword>
<keyword evidence="10" id="KW-0679">Respiratory chain</keyword>
<feature type="transmembrane region" description="Helical" evidence="10">
    <location>
        <begin position="373"/>
        <end position="394"/>
    </location>
</feature>
<keyword evidence="10" id="KW-0249">Electron transport</keyword>
<dbReference type="PRINTS" id="PR01437">
    <property type="entry name" value="NUOXDRDTASE4"/>
</dbReference>
<dbReference type="GO" id="GO:0042773">
    <property type="term" value="P:ATP synthesis coupled electron transport"/>
    <property type="evidence" value="ECO:0007669"/>
    <property type="project" value="InterPro"/>
</dbReference>
<feature type="transmembrane region" description="Helical" evidence="10">
    <location>
        <begin position="162"/>
        <end position="183"/>
    </location>
</feature>
<evidence type="ECO:0000259" key="11">
    <source>
        <dbReference type="Pfam" id="PF00361"/>
    </source>
</evidence>
<feature type="transmembrane region" description="Helical" evidence="10">
    <location>
        <begin position="227"/>
        <end position="244"/>
    </location>
</feature>
<reference evidence="12" key="1">
    <citation type="journal article" date="2017" name="Mitochondrial DNA Part B Resour">
        <title>The complete mitochondrial genome of the causative agent of the human cercarial dermatitis, the visceral bird schistosome species Trichobilharzia szidati (platyhelminthes: Trematoda: Schistosomatidae).</title>
        <authorList>
            <person name="Semyenova S.K."/>
            <person name="Chrisanfova G.G."/>
            <person name="Mozharovskaya L.V."/>
            <person name="Guliaev A.S."/>
            <person name="Ryskov A.P."/>
        </authorList>
    </citation>
    <scope>NUCLEOTIDE SEQUENCE</scope>
</reference>